<dbReference type="InterPro" id="IPR044146">
    <property type="entry name" value="S1_Tex"/>
</dbReference>
<dbReference type="GO" id="GO:0003735">
    <property type="term" value="F:structural constituent of ribosome"/>
    <property type="evidence" value="ECO:0007669"/>
    <property type="project" value="TreeGrafter"/>
</dbReference>
<evidence type="ECO:0000256" key="1">
    <source>
        <dbReference type="ARBA" id="ARBA00022763"/>
    </source>
</evidence>
<dbReference type="CDD" id="cd05685">
    <property type="entry name" value="S1_Tex"/>
    <property type="match status" value="1"/>
</dbReference>
<dbReference type="SMART" id="SM00278">
    <property type="entry name" value="HhH1"/>
    <property type="match status" value="2"/>
</dbReference>
<dbReference type="FunFam" id="2.40.50.140:FF:000051">
    <property type="entry name" value="RNA-binding transcriptional accessory protein"/>
    <property type="match status" value="1"/>
</dbReference>
<dbReference type="SUPFAM" id="SSF158832">
    <property type="entry name" value="Tex N-terminal region-like"/>
    <property type="match status" value="1"/>
</dbReference>
<gene>
    <name evidence="4" type="ORF">VLK81_03690</name>
</gene>
<dbReference type="Gene3D" id="2.40.50.140">
    <property type="entry name" value="Nucleic acid-binding proteins"/>
    <property type="match status" value="1"/>
</dbReference>
<dbReference type="SMART" id="SM00316">
    <property type="entry name" value="S1"/>
    <property type="match status" value="1"/>
</dbReference>
<accession>A0AAW9MSJ2</accession>
<evidence type="ECO:0000313" key="4">
    <source>
        <dbReference type="EMBL" id="MEB3429131.1"/>
    </source>
</evidence>
<dbReference type="EMBL" id="JAYKOT010000003">
    <property type="protein sequence ID" value="MEB3429131.1"/>
    <property type="molecule type" value="Genomic_DNA"/>
</dbReference>
<proteinExistence type="predicted"/>
<dbReference type="FunFam" id="3.30.420.140:FF:000001">
    <property type="entry name" value="RNA-binding transcriptional accessory protein"/>
    <property type="match status" value="1"/>
</dbReference>
<dbReference type="PROSITE" id="PS50126">
    <property type="entry name" value="S1"/>
    <property type="match status" value="1"/>
</dbReference>
<dbReference type="Pfam" id="PF12836">
    <property type="entry name" value="HHH_3"/>
    <property type="match status" value="1"/>
</dbReference>
<dbReference type="PANTHER" id="PTHR10724:SF10">
    <property type="entry name" value="S1 RNA-BINDING DOMAIN-CONTAINING PROTEIN 1"/>
    <property type="match status" value="1"/>
</dbReference>
<keyword evidence="5" id="KW-1185">Reference proteome</keyword>
<organism evidence="4 5">
    <name type="scientific">Citroniella saccharovorans</name>
    <dbReference type="NCBI Taxonomy" id="2053367"/>
    <lineage>
        <taxon>Bacteria</taxon>
        <taxon>Bacillati</taxon>
        <taxon>Bacillota</taxon>
        <taxon>Tissierellia</taxon>
        <taxon>Tissierellales</taxon>
        <taxon>Peptoniphilaceae</taxon>
        <taxon>Citroniella</taxon>
    </lineage>
</organism>
<sequence>MEEKGALTDELIQSIFLAESKEELEDIYKPFKENRKTRKSAAIDLGFENARNLVYENKSQEEIIEECLKTASENDLTLEEGLNFVTDIIRGDISEDFSIKKYIRDRAMYTGLVVSEKNKDTENFTYESYYDFKSKIRSIKAHQVLALKRGEKEEALKVDLKLEDDANLDYIRGKYIVDKNDFNREIIEKALIDSYKTLILPSIKNEIWSILKEEADKKSILIFKENLKPYLMQRPLKKRAVIGLDPGFRTGCKVAVISCYGDYLDSAVIHVTEPKKDTNKAMEIINNFVEKYDAKVIALGNGTASRETEEFINNFIDLRKAIGHNDISYAIVSESGASIYSASKIGIEEFPDLDVTIRGAISIARRLLDPLSELVKIEPKHIGVGQYQHDVSEKMLDEALEGVVEACVNEVGVDINSASYSLLSHVSGISKSIAENIEEYRKEVGSIKSKNELKKVKGIGPKTFEQAAGFIRIRNAEDLLDNTGIHPESYDIARLVLKEDLEKEDWKDFAEKNNAGYDTLLDIVKELRKPGLDPRDELEEVVLKKGIVSIDDLEKGMALKGTIRNVLDFGAFIDIGVGVDGLCHISEMSDKFINHPLDLVKVSQVVDVKILDVDKEKNRISLTMR</sequence>
<dbReference type="Gene3D" id="3.30.420.140">
    <property type="entry name" value="YqgF/RNase H-like domain"/>
    <property type="match status" value="1"/>
</dbReference>
<dbReference type="SUPFAM" id="SSF53098">
    <property type="entry name" value="Ribonuclease H-like"/>
    <property type="match status" value="1"/>
</dbReference>
<dbReference type="InterPro" id="IPR050437">
    <property type="entry name" value="Ribos_protein_bS1-like"/>
</dbReference>
<dbReference type="Pfam" id="PF17674">
    <property type="entry name" value="HHH_9"/>
    <property type="match status" value="1"/>
</dbReference>
<dbReference type="Pfam" id="PF22706">
    <property type="entry name" value="Tex_central_region"/>
    <property type="match status" value="1"/>
</dbReference>
<dbReference type="InterPro" id="IPR003583">
    <property type="entry name" value="Hlx-hairpin-Hlx_DNA-bd_motif"/>
</dbReference>
<dbReference type="Gene3D" id="1.10.150.310">
    <property type="entry name" value="Tex RuvX-like domain-like"/>
    <property type="match status" value="1"/>
</dbReference>
<dbReference type="InterPro" id="IPR023323">
    <property type="entry name" value="Tex-like_dom_sf"/>
</dbReference>
<dbReference type="InterPro" id="IPR003029">
    <property type="entry name" value="S1_domain"/>
</dbReference>
<dbReference type="GO" id="GO:0006412">
    <property type="term" value="P:translation"/>
    <property type="evidence" value="ECO:0007669"/>
    <property type="project" value="TreeGrafter"/>
</dbReference>
<dbReference type="InterPro" id="IPR010994">
    <property type="entry name" value="RuvA_2-like"/>
</dbReference>
<dbReference type="GO" id="GO:0006281">
    <property type="term" value="P:DNA repair"/>
    <property type="evidence" value="ECO:0007669"/>
    <property type="project" value="UniProtKB-KW"/>
</dbReference>
<protein>
    <submittedName>
        <fullName evidence="4">Helix-hairpin-helix domain-containing protein</fullName>
    </submittedName>
</protein>
<dbReference type="Pfam" id="PF00575">
    <property type="entry name" value="S1"/>
    <property type="match status" value="1"/>
</dbReference>
<dbReference type="SUPFAM" id="SSF50249">
    <property type="entry name" value="Nucleic acid-binding proteins"/>
    <property type="match status" value="1"/>
</dbReference>
<dbReference type="PRINTS" id="PR00681">
    <property type="entry name" value="RIBOSOMALS1"/>
</dbReference>
<dbReference type="GO" id="GO:0005737">
    <property type="term" value="C:cytoplasm"/>
    <property type="evidence" value="ECO:0007669"/>
    <property type="project" value="UniProtKB-ARBA"/>
</dbReference>
<dbReference type="GO" id="GO:0003677">
    <property type="term" value="F:DNA binding"/>
    <property type="evidence" value="ECO:0007669"/>
    <property type="project" value="InterPro"/>
</dbReference>
<feature type="domain" description="S1 motif" evidence="3">
    <location>
        <begin position="556"/>
        <end position="625"/>
    </location>
</feature>
<dbReference type="InterPro" id="IPR035104">
    <property type="entry name" value="Ribosomal_protein_S1-like"/>
</dbReference>
<evidence type="ECO:0000313" key="5">
    <source>
        <dbReference type="Proteomes" id="UP001357733"/>
    </source>
</evidence>
<dbReference type="InterPro" id="IPR055179">
    <property type="entry name" value="Tex-like_central_region"/>
</dbReference>
<keyword evidence="1" id="KW-0227">DNA damage</keyword>
<keyword evidence="2" id="KW-0234">DNA repair</keyword>
<dbReference type="Proteomes" id="UP001357733">
    <property type="component" value="Unassembled WGS sequence"/>
</dbReference>
<dbReference type="PANTHER" id="PTHR10724">
    <property type="entry name" value="30S RIBOSOMAL PROTEIN S1"/>
    <property type="match status" value="1"/>
</dbReference>
<dbReference type="InterPro" id="IPR006641">
    <property type="entry name" value="YqgF/RNaseH-like_dom"/>
</dbReference>
<dbReference type="InterPro" id="IPR012337">
    <property type="entry name" value="RNaseH-like_sf"/>
</dbReference>
<evidence type="ECO:0000259" key="3">
    <source>
        <dbReference type="PROSITE" id="PS50126"/>
    </source>
</evidence>
<dbReference type="Pfam" id="PF16921">
    <property type="entry name" value="Tex_YqgF"/>
    <property type="match status" value="1"/>
</dbReference>
<dbReference type="InterPro" id="IPR012340">
    <property type="entry name" value="NA-bd_OB-fold"/>
</dbReference>
<evidence type="ECO:0000256" key="2">
    <source>
        <dbReference type="ARBA" id="ARBA00023204"/>
    </source>
</evidence>
<dbReference type="InterPro" id="IPR037027">
    <property type="entry name" value="YqgF/RNaseH-like_dom_sf"/>
</dbReference>
<dbReference type="SMART" id="SM00732">
    <property type="entry name" value="YqgFc"/>
    <property type="match status" value="1"/>
</dbReference>
<dbReference type="InterPro" id="IPR041692">
    <property type="entry name" value="HHH_9"/>
</dbReference>
<reference evidence="4 5" key="1">
    <citation type="submission" date="2024-01" db="EMBL/GenBank/DDBJ databases">
        <title>Complete genome sequence of Citroniella saccharovorans strain M6.X9, isolated from human fecal sample.</title>
        <authorList>
            <person name="Cheng G."/>
            <person name="Westerholm M."/>
            <person name="Schnurer A."/>
        </authorList>
    </citation>
    <scope>NUCLEOTIDE SEQUENCE [LARGE SCALE GENOMIC DNA]</scope>
    <source>
        <strain evidence="4 5">DSM 29873</strain>
    </source>
</reference>
<dbReference type="GO" id="GO:0003729">
    <property type="term" value="F:mRNA binding"/>
    <property type="evidence" value="ECO:0007669"/>
    <property type="project" value="TreeGrafter"/>
</dbReference>
<dbReference type="Gene3D" id="1.10.3500.10">
    <property type="entry name" value="Tex N-terminal region-like"/>
    <property type="match status" value="1"/>
</dbReference>
<dbReference type="SUPFAM" id="SSF47781">
    <property type="entry name" value="RuvA domain 2-like"/>
    <property type="match status" value="2"/>
</dbReference>
<dbReference type="AlphaFoldDB" id="A0AAW9MSJ2"/>
<name>A0AAW9MSJ2_9FIRM</name>
<dbReference type="RefSeq" id="WP_324619297.1">
    <property type="nucleotide sequence ID" value="NZ_JAYKOT010000003.1"/>
</dbReference>
<dbReference type="InterPro" id="IPR032639">
    <property type="entry name" value="Tex_YqgF"/>
</dbReference>
<comment type="caution">
    <text evidence="4">The sequence shown here is derived from an EMBL/GenBank/DDBJ whole genome shotgun (WGS) entry which is preliminary data.</text>
</comment>